<dbReference type="GO" id="GO:0034040">
    <property type="term" value="F:ATPase-coupled lipid transmembrane transporter activity"/>
    <property type="evidence" value="ECO:0007669"/>
    <property type="project" value="TreeGrafter"/>
</dbReference>
<dbReference type="GO" id="GO:0006508">
    <property type="term" value="P:proteolysis"/>
    <property type="evidence" value="ECO:0007669"/>
    <property type="project" value="InterPro"/>
</dbReference>
<feature type="transmembrane region" description="Helical" evidence="9">
    <location>
        <begin position="227"/>
        <end position="248"/>
    </location>
</feature>
<dbReference type="InterPro" id="IPR036640">
    <property type="entry name" value="ABC1_TM_sf"/>
</dbReference>
<dbReference type="RefSeq" id="WP_132146382.1">
    <property type="nucleotide sequence ID" value="NZ_SMCS01000008.1"/>
</dbReference>
<comment type="subcellular location">
    <subcellularLocation>
        <location evidence="1">Cell membrane</location>
        <topology evidence="1">Multi-pass membrane protein</topology>
    </subcellularLocation>
</comment>
<evidence type="ECO:0000259" key="11">
    <source>
        <dbReference type="PROSITE" id="PS50929"/>
    </source>
</evidence>
<dbReference type="PROSITE" id="PS50893">
    <property type="entry name" value="ABC_TRANSPORTER_2"/>
    <property type="match status" value="1"/>
</dbReference>
<dbReference type="FunFam" id="3.40.50.300:FF:000299">
    <property type="entry name" value="ABC transporter ATP-binding protein/permease"/>
    <property type="match status" value="1"/>
</dbReference>
<dbReference type="Gene3D" id="3.90.70.10">
    <property type="entry name" value="Cysteine proteinases"/>
    <property type="match status" value="1"/>
</dbReference>
<keyword evidence="8 9" id="KW-0472">Membrane</keyword>
<organism evidence="13 14">
    <name type="scientific">Luteibacter rhizovicinus</name>
    <dbReference type="NCBI Taxonomy" id="242606"/>
    <lineage>
        <taxon>Bacteria</taxon>
        <taxon>Pseudomonadati</taxon>
        <taxon>Pseudomonadota</taxon>
        <taxon>Gammaproteobacteria</taxon>
        <taxon>Lysobacterales</taxon>
        <taxon>Rhodanobacteraceae</taxon>
        <taxon>Luteibacter</taxon>
    </lineage>
</organism>
<evidence type="ECO:0000256" key="4">
    <source>
        <dbReference type="ARBA" id="ARBA00022692"/>
    </source>
</evidence>
<reference evidence="13 14" key="1">
    <citation type="submission" date="2019-03" db="EMBL/GenBank/DDBJ databases">
        <title>Above-ground endophytic microbial communities from plants in different locations in the United States.</title>
        <authorList>
            <person name="Frank C."/>
        </authorList>
    </citation>
    <scope>NUCLEOTIDE SEQUENCE [LARGE SCALE GENOMIC DNA]</scope>
    <source>
        <strain evidence="13 14">LP_13_YM</strain>
    </source>
</reference>
<evidence type="ECO:0000256" key="8">
    <source>
        <dbReference type="ARBA" id="ARBA00023136"/>
    </source>
</evidence>
<name>A0A4R3YJ90_9GAMM</name>
<keyword evidence="5" id="KW-0547">Nucleotide-binding</keyword>
<dbReference type="Pfam" id="PF00005">
    <property type="entry name" value="ABC_tran"/>
    <property type="match status" value="1"/>
</dbReference>
<evidence type="ECO:0000313" key="14">
    <source>
        <dbReference type="Proteomes" id="UP000295645"/>
    </source>
</evidence>
<dbReference type="AlphaFoldDB" id="A0A4R3YJ90"/>
<feature type="transmembrane region" description="Helical" evidence="9">
    <location>
        <begin position="194"/>
        <end position="215"/>
    </location>
</feature>
<dbReference type="InterPro" id="IPR027417">
    <property type="entry name" value="P-loop_NTPase"/>
</dbReference>
<dbReference type="Pfam" id="PF03412">
    <property type="entry name" value="Peptidase_C39"/>
    <property type="match status" value="1"/>
</dbReference>
<dbReference type="SUPFAM" id="SSF52540">
    <property type="entry name" value="P-loop containing nucleoside triphosphate hydrolases"/>
    <property type="match status" value="1"/>
</dbReference>
<dbReference type="GO" id="GO:0016887">
    <property type="term" value="F:ATP hydrolysis activity"/>
    <property type="evidence" value="ECO:0007669"/>
    <property type="project" value="InterPro"/>
</dbReference>
<feature type="domain" description="ABC transporter" evidence="10">
    <location>
        <begin position="506"/>
        <end position="737"/>
    </location>
</feature>
<evidence type="ECO:0000256" key="9">
    <source>
        <dbReference type="SAM" id="Phobius"/>
    </source>
</evidence>
<protein>
    <submittedName>
        <fullName evidence="13">Colicin V processing peptidase</fullName>
    </submittedName>
</protein>
<dbReference type="InterPro" id="IPR017871">
    <property type="entry name" value="ABC_transporter-like_CS"/>
</dbReference>
<dbReference type="PROSITE" id="PS50990">
    <property type="entry name" value="PEPTIDASE_C39"/>
    <property type="match status" value="1"/>
</dbReference>
<evidence type="ECO:0000259" key="10">
    <source>
        <dbReference type="PROSITE" id="PS50893"/>
    </source>
</evidence>
<feature type="domain" description="Peptidase C39" evidence="12">
    <location>
        <begin position="41"/>
        <end position="160"/>
    </location>
</feature>
<evidence type="ECO:0000256" key="1">
    <source>
        <dbReference type="ARBA" id="ARBA00004651"/>
    </source>
</evidence>
<dbReference type="InterPro" id="IPR003439">
    <property type="entry name" value="ABC_transporter-like_ATP-bd"/>
</dbReference>
<dbReference type="Pfam" id="PF00664">
    <property type="entry name" value="ABC_membrane"/>
    <property type="match status" value="1"/>
</dbReference>
<dbReference type="InterPro" id="IPR039421">
    <property type="entry name" value="Type_1_exporter"/>
</dbReference>
<feature type="transmembrane region" description="Helical" evidence="9">
    <location>
        <begin position="317"/>
        <end position="344"/>
    </location>
</feature>
<keyword evidence="4 9" id="KW-0812">Transmembrane</keyword>
<dbReference type="EMBL" id="SMCS01000008">
    <property type="protein sequence ID" value="TCV92122.1"/>
    <property type="molecule type" value="Genomic_DNA"/>
</dbReference>
<dbReference type="PANTHER" id="PTHR24221:SF606">
    <property type="entry name" value="COLICIN V SECRETION-PROCESSING ATP-BINDING PROTEIN"/>
    <property type="match status" value="1"/>
</dbReference>
<dbReference type="Gene3D" id="1.20.1560.10">
    <property type="entry name" value="ABC transporter type 1, transmembrane domain"/>
    <property type="match status" value="1"/>
</dbReference>
<evidence type="ECO:0000256" key="6">
    <source>
        <dbReference type="ARBA" id="ARBA00022840"/>
    </source>
</evidence>
<proteinExistence type="predicted"/>
<dbReference type="Proteomes" id="UP000295645">
    <property type="component" value="Unassembled WGS sequence"/>
</dbReference>
<dbReference type="GO" id="GO:0008233">
    <property type="term" value="F:peptidase activity"/>
    <property type="evidence" value="ECO:0007669"/>
    <property type="project" value="InterPro"/>
</dbReference>
<gene>
    <name evidence="13" type="ORF">EC912_108116</name>
</gene>
<dbReference type="CDD" id="cd18567">
    <property type="entry name" value="ABC_6TM_CvaB_RaxB_like"/>
    <property type="match status" value="1"/>
</dbReference>
<accession>A0A4R3YJ90</accession>
<dbReference type="GO" id="GO:0005524">
    <property type="term" value="F:ATP binding"/>
    <property type="evidence" value="ECO:0007669"/>
    <property type="project" value="UniProtKB-KW"/>
</dbReference>
<dbReference type="PANTHER" id="PTHR24221">
    <property type="entry name" value="ATP-BINDING CASSETTE SUB-FAMILY B"/>
    <property type="match status" value="1"/>
</dbReference>
<evidence type="ECO:0000259" key="12">
    <source>
        <dbReference type="PROSITE" id="PS50990"/>
    </source>
</evidence>
<dbReference type="OrthoDB" id="6828292at2"/>
<keyword evidence="3" id="KW-1003">Cell membrane</keyword>
<evidence type="ECO:0000256" key="5">
    <source>
        <dbReference type="ARBA" id="ARBA00022741"/>
    </source>
</evidence>
<dbReference type="PROSITE" id="PS00211">
    <property type="entry name" value="ABC_TRANSPORTER_1"/>
    <property type="match status" value="1"/>
</dbReference>
<evidence type="ECO:0000313" key="13">
    <source>
        <dbReference type="EMBL" id="TCV92122.1"/>
    </source>
</evidence>
<sequence length="737" mass="80901">MTQPENMDEAAKNDQSYSGEDVDLSYLVRMSRRKKLPIIRQIEAAECGLACIAMVLGYYGHHVSLAELRRRFSISVKGSTLSELIRYSDALGLTARPVRLEIDEIEEVQTPCILHWNMDHFVVLKEVSREYLHIHDPGHGARRIALKDAISLFTGVALELGQGPSFQRKAPAPALSLRALAGSVRGIGSSLRNIFGFAVVLEIVSLLMPQFMQIVVDQVLADSDHDLLMLLGTSFVLLVIVQTAISAFRTWSVVWLSTHFTMNWTGNVFQHLMRLPQIYFLKRHLGDIVSRLGAITAIQQSLTSQLVGAIIDGMMAVATFIMLTIYSPLLSCLVAAGTAIYAVLRMAYFKSFQEANLSQIVVNARQQTSLMESVRGVQTIRLNNKGPARSARYLNQTAEALNTQVQVQRLTLVFTAMNGLTSGLQRVGVLWLGAWLALRGDMSAGMLMAFAAYSDQFATRATAFADYVIQLRLLRLQGERLADIVLSAPEPFAQGSYQGPTPNPSIRFERVSFRYADSEPWIIHNCSFEVSACESVAIVGPSGSGKSTLLRLMLGLVDPQIGKIYVGGVELAQLGKSTYRDMVGSVLQDDKLFAGSVADNICFFDDDARPEIIQDAARSAELHDDICTMPMGYHTLVGDMGSTLSGGQQQRLLLARALYRKPSILILDEATSHLDLPRERKIASLLQDMAITRIIVAHRPETVATAARVLVLAGGMLLDRPMNLTDGQKVAGSDGAI</sequence>
<keyword evidence="2" id="KW-0813">Transport</keyword>
<dbReference type="SUPFAM" id="SSF90123">
    <property type="entry name" value="ABC transporter transmembrane region"/>
    <property type="match status" value="1"/>
</dbReference>
<keyword evidence="14" id="KW-1185">Reference proteome</keyword>
<comment type="caution">
    <text evidence="13">The sequence shown here is derived from an EMBL/GenBank/DDBJ whole genome shotgun (WGS) entry which is preliminary data.</text>
</comment>
<feature type="domain" description="ABC transmembrane type-1" evidence="11">
    <location>
        <begin position="194"/>
        <end position="473"/>
    </location>
</feature>
<dbReference type="PROSITE" id="PS50929">
    <property type="entry name" value="ABC_TM1F"/>
    <property type="match status" value="1"/>
</dbReference>
<evidence type="ECO:0000256" key="2">
    <source>
        <dbReference type="ARBA" id="ARBA00022448"/>
    </source>
</evidence>
<keyword evidence="7 9" id="KW-1133">Transmembrane helix</keyword>
<dbReference type="Gene3D" id="3.40.50.300">
    <property type="entry name" value="P-loop containing nucleotide triphosphate hydrolases"/>
    <property type="match status" value="1"/>
</dbReference>
<dbReference type="InterPro" id="IPR003593">
    <property type="entry name" value="AAA+_ATPase"/>
</dbReference>
<evidence type="ECO:0000256" key="3">
    <source>
        <dbReference type="ARBA" id="ARBA00022475"/>
    </source>
</evidence>
<dbReference type="GO" id="GO:0005886">
    <property type="term" value="C:plasma membrane"/>
    <property type="evidence" value="ECO:0007669"/>
    <property type="project" value="UniProtKB-SubCell"/>
</dbReference>
<dbReference type="GO" id="GO:0140359">
    <property type="term" value="F:ABC-type transporter activity"/>
    <property type="evidence" value="ECO:0007669"/>
    <property type="project" value="InterPro"/>
</dbReference>
<dbReference type="InterPro" id="IPR005074">
    <property type="entry name" value="Peptidase_C39"/>
</dbReference>
<dbReference type="SMART" id="SM00382">
    <property type="entry name" value="AAA"/>
    <property type="match status" value="1"/>
</dbReference>
<dbReference type="InterPro" id="IPR011527">
    <property type="entry name" value="ABC1_TM_dom"/>
</dbReference>
<evidence type="ECO:0000256" key="7">
    <source>
        <dbReference type="ARBA" id="ARBA00022989"/>
    </source>
</evidence>
<keyword evidence="6" id="KW-0067">ATP-binding</keyword>